<organism evidence="1 2">
    <name type="scientific">Ruminiclostridium papyrosolvens DSM 2782</name>
    <dbReference type="NCBI Taxonomy" id="588581"/>
    <lineage>
        <taxon>Bacteria</taxon>
        <taxon>Bacillati</taxon>
        <taxon>Bacillota</taxon>
        <taxon>Clostridia</taxon>
        <taxon>Eubacteriales</taxon>
        <taxon>Oscillospiraceae</taxon>
        <taxon>Ruminiclostridium</taxon>
    </lineage>
</organism>
<evidence type="ECO:0000313" key="1">
    <source>
        <dbReference type="EMBL" id="EGD45747.1"/>
    </source>
</evidence>
<dbReference type="AlphaFoldDB" id="F1TIP8"/>
<reference evidence="1" key="2">
    <citation type="submission" date="2011-01" db="EMBL/GenBank/DDBJ databases">
        <title>The Non-contiguous Finished genome of Clostridium papyrosolvens.</title>
        <authorList>
            <person name="Lucas S."/>
            <person name="Copeland A."/>
            <person name="Lapidus A."/>
            <person name="Cheng J.-F."/>
            <person name="Goodwin L."/>
            <person name="Pitluck S."/>
            <person name="Misra M."/>
            <person name="Chertkov O."/>
            <person name="Detter J.C."/>
            <person name="Han C."/>
            <person name="Tapia R."/>
            <person name="Land M."/>
            <person name="Hauser L."/>
            <person name="Kyrpides N."/>
            <person name="Ivanova N."/>
            <person name="Pagani I."/>
            <person name="Mouttaki H."/>
            <person name="He Z."/>
            <person name="Zhou J."/>
            <person name="Hemme C.L."/>
            <person name="Woyke T."/>
        </authorList>
    </citation>
    <scope>NUCLEOTIDE SEQUENCE [LARGE SCALE GENOMIC DNA]</scope>
    <source>
        <strain evidence="1">DSM 2782</strain>
    </source>
</reference>
<comment type="caution">
    <text evidence="1">The sequence shown here is derived from an EMBL/GenBank/DDBJ whole genome shotgun (WGS) entry which is preliminary data.</text>
</comment>
<protein>
    <submittedName>
        <fullName evidence="1">Uncharacterized protein</fullName>
    </submittedName>
</protein>
<gene>
    <name evidence="1" type="ORF">Cpap_0075</name>
</gene>
<dbReference type="EMBL" id="ACXX02000021">
    <property type="protein sequence ID" value="EGD45747.1"/>
    <property type="molecule type" value="Genomic_DNA"/>
</dbReference>
<dbReference type="STRING" id="588581.Cpap_0075"/>
<sequence>MNEIIELNRLQESAIDAELKIGEIDFSILKNDLYSFILLWIEKEGFVSDEILASNIGLNLETVKKAIVTLFKNRLIDIENNYYCINKRGLLLSDKYNFPEMIMDSYFNTDQMNGKEKELFIELYSTYRSTYVFDYSTTLYKCNSAMKFDKGRNTQNTKSNLPIVVYLIDILDTLRNSKRTEVYDLASSFYLYIDYVRKTSCLSNLVLFEEKRYKEALSNEEIWDYKYFFKKSYYSKIFEKNYRNQFYKLFSNNLKVQNSINKDNLRFEESIMKLIQNGDIAKYCSETGNSEFDLKMSLLDIRNRIDNILNIL</sequence>
<dbReference type="RefSeq" id="WP_004622583.1">
    <property type="nucleotide sequence ID" value="NZ_ACXX02000021.1"/>
</dbReference>
<reference evidence="1" key="1">
    <citation type="submission" date="2009-07" db="EMBL/GenBank/DDBJ databases">
        <authorList>
            <consortium name="US DOE Joint Genome Institute (JGI-PGF)"/>
            <person name="Lucas S."/>
            <person name="Copeland A."/>
            <person name="Lapidus A."/>
            <person name="Glavina del Rio T."/>
            <person name="Tice H."/>
            <person name="Bruce D."/>
            <person name="Goodwin L."/>
            <person name="Pitluck S."/>
            <person name="Larimer F."/>
            <person name="Land M.L."/>
            <person name="Mouttaki H."/>
            <person name="He Z."/>
            <person name="Zhou J."/>
            <person name="Hemme C.L."/>
        </authorList>
    </citation>
    <scope>NUCLEOTIDE SEQUENCE [LARGE SCALE GENOMIC DNA]</scope>
    <source>
        <strain evidence="1">DSM 2782</strain>
    </source>
</reference>
<accession>F1TIP8</accession>
<evidence type="ECO:0000313" key="2">
    <source>
        <dbReference type="Proteomes" id="UP000003860"/>
    </source>
</evidence>
<name>F1TIP8_9FIRM</name>
<proteinExistence type="predicted"/>
<keyword evidence="2" id="KW-1185">Reference proteome</keyword>
<dbReference type="Proteomes" id="UP000003860">
    <property type="component" value="Unassembled WGS sequence"/>
</dbReference>